<protein>
    <submittedName>
        <fullName evidence="2">Secreted protein</fullName>
    </submittedName>
</protein>
<name>A0A1I7XA67_HETBA</name>
<reference evidence="2" key="1">
    <citation type="submission" date="2016-11" db="UniProtKB">
        <authorList>
            <consortium name="WormBaseParasite"/>
        </authorList>
    </citation>
    <scope>IDENTIFICATION</scope>
</reference>
<dbReference type="Proteomes" id="UP000095283">
    <property type="component" value="Unplaced"/>
</dbReference>
<keyword evidence="1" id="KW-1185">Reference proteome</keyword>
<evidence type="ECO:0000313" key="2">
    <source>
        <dbReference type="WBParaSite" id="Hba_14486"/>
    </source>
</evidence>
<accession>A0A1I7XA67</accession>
<evidence type="ECO:0000313" key="1">
    <source>
        <dbReference type="Proteomes" id="UP000095283"/>
    </source>
</evidence>
<sequence>MNSARLLSGFIQFAVKSFYLSGVFDGCNVANGRKMHLVCMLAKCTLVDFIFGMSDSLTQRNQIVLCRE</sequence>
<proteinExistence type="predicted"/>
<organism evidence="1 2">
    <name type="scientific">Heterorhabditis bacteriophora</name>
    <name type="common">Entomopathogenic nematode worm</name>
    <dbReference type="NCBI Taxonomy" id="37862"/>
    <lineage>
        <taxon>Eukaryota</taxon>
        <taxon>Metazoa</taxon>
        <taxon>Ecdysozoa</taxon>
        <taxon>Nematoda</taxon>
        <taxon>Chromadorea</taxon>
        <taxon>Rhabditida</taxon>
        <taxon>Rhabditina</taxon>
        <taxon>Rhabditomorpha</taxon>
        <taxon>Strongyloidea</taxon>
        <taxon>Heterorhabditidae</taxon>
        <taxon>Heterorhabditis</taxon>
    </lineage>
</organism>
<dbReference type="AlphaFoldDB" id="A0A1I7XA67"/>
<dbReference type="WBParaSite" id="Hba_14486">
    <property type="protein sequence ID" value="Hba_14486"/>
    <property type="gene ID" value="Hba_14486"/>
</dbReference>